<protein>
    <submittedName>
        <fullName evidence="1">Uncharacterized protein</fullName>
    </submittedName>
</protein>
<sequence length="65" mass="7053">MDEDTRSVVARVRAARRSVRDALAAGGAATVGPAMDELEDAVRAAWKRGIDVPRDDERDVSEVDE</sequence>
<accession>A0ABP7ET89</accession>
<evidence type="ECO:0000313" key="1">
    <source>
        <dbReference type="EMBL" id="GAA3721672.1"/>
    </source>
</evidence>
<name>A0ABP7ET89_9ACTN</name>
<dbReference type="Proteomes" id="UP001499884">
    <property type="component" value="Unassembled WGS sequence"/>
</dbReference>
<evidence type="ECO:0000313" key="2">
    <source>
        <dbReference type="Proteomes" id="UP001499884"/>
    </source>
</evidence>
<proteinExistence type="predicted"/>
<reference evidence="2" key="1">
    <citation type="journal article" date="2019" name="Int. J. Syst. Evol. Microbiol.">
        <title>The Global Catalogue of Microorganisms (GCM) 10K type strain sequencing project: providing services to taxonomists for standard genome sequencing and annotation.</title>
        <authorList>
            <consortium name="The Broad Institute Genomics Platform"/>
            <consortium name="The Broad Institute Genome Sequencing Center for Infectious Disease"/>
            <person name="Wu L."/>
            <person name="Ma J."/>
        </authorList>
    </citation>
    <scope>NUCLEOTIDE SEQUENCE [LARGE SCALE GENOMIC DNA]</scope>
    <source>
        <strain evidence="2">JCM 30846</strain>
    </source>
</reference>
<keyword evidence="2" id="KW-1185">Reference proteome</keyword>
<dbReference type="EMBL" id="BAABEP010000009">
    <property type="protein sequence ID" value="GAA3721672.1"/>
    <property type="molecule type" value="Genomic_DNA"/>
</dbReference>
<comment type="caution">
    <text evidence="1">The sequence shown here is derived from an EMBL/GenBank/DDBJ whole genome shotgun (WGS) entry which is preliminary data.</text>
</comment>
<organism evidence="1 2">
    <name type="scientific">Streptomyces tremellae</name>
    <dbReference type="NCBI Taxonomy" id="1124239"/>
    <lineage>
        <taxon>Bacteria</taxon>
        <taxon>Bacillati</taxon>
        <taxon>Actinomycetota</taxon>
        <taxon>Actinomycetes</taxon>
        <taxon>Kitasatosporales</taxon>
        <taxon>Streptomycetaceae</taxon>
        <taxon>Streptomyces</taxon>
    </lineage>
</organism>
<dbReference type="RefSeq" id="WP_345643915.1">
    <property type="nucleotide sequence ID" value="NZ_BAABEP010000009.1"/>
</dbReference>
<gene>
    <name evidence="1" type="ORF">GCM10023082_19200</name>
</gene>